<feature type="compositionally biased region" description="Low complexity" evidence="1">
    <location>
        <begin position="326"/>
        <end position="346"/>
    </location>
</feature>
<dbReference type="EMBL" id="QUQM01000005">
    <property type="protein sequence ID" value="KAA8643757.1"/>
    <property type="molecule type" value="Genomic_DNA"/>
</dbReference>
<dbReference type="RefSeq" id="XP_033423118.1">
    <property type="nucleotide sequence ID" value="XM_033575100.1"/>
</dbReference>
<dbReference type="AlphaFoldDB" id="A0A5M9MLY3"/>
<sequence>MSFTEGRGSRTLINSLYIPRCPLCQFISACGASFLIPQHMMASQPTPRGGLLRRLFLAAFDREEQGFPPMPAHAAMTPVNGHPPDTPMDAAALSVRPHLPKRLTVSTTDTSCLIPPGDKLLVFRALTGIDSVPTLTTLHHFARTAPNVGIYTRVVRAEQSAAQRYRFFSILINTCLSIQIVVAAALTALGAASGPHAAVTAFGAINTIMAGVLTYLKGSGLPDRLKQYQHEWRNIREYIEQREREMCLDGCGLDVQEEIQIIEHMYEGVKRKIEATKSSGDNRASQQSRNHRRSFLPMDQPPSSQPPPSQSRFSQPPPMQHQSAHYSSTQPTSSQYPPSQFFPAPAREVLRSSPVAVPEPSMSTEKL</sequence>
<comment type="caution">
    <text evidence="4">The sequence shown here is derived from an EMBL/GenBank/DDBJ whole genome shotgun (WGS) entry which is preliminary data.</text>
</comment>
<protein>
    <recommendedName>
        <fullName evidence="3">SMODS and SLOG-associating 2TM effector domain-containing protein</fullName>
    </recommendedName>
</protein>
<dbReference type="PANTHER" id="PTHR38793">
    <property type="entry name" value="SLATT_FUNGAL DOMAIN-CONTAINING PROTEIN-RELATED"/>
    <property type="match status" value="1"/>
</dbReference>
<dbReference type="VEuPathDB" id="FungiDB:EYZ11_007102"/>
<dbReference type="InterPro" id="IPR041622">
    <property type="entry name" value="SLATT_fungi"/>
</dbReference>
<feature type="domain" description="SMODS and SLOG-associating 2TM effector" evidence="3">
    <location>
        <begin position="153"/>
        <end position="271"/>
    </location>
</feature>
<accession>A0A5M9MLY3</accession>
<feature type="compositionally biased region" description="Pro residues" evidence="1">
    <location>
        <begin position="299"/>
        <end position="319"/>
    </location>
</feature>
<feature type="region of interest" description="Disordered" evidence="1">
    <location>
        <begin position="276"/>
        <end position="347"/>
    </location>
</feature>
<feature type="compositionally biased region" description="Polar residues" evidence="1">
    <location>
        <begin position="276"/>
        <end position="288"/>
    </location>
</feature>
<evidence type="ECO:0000313" key="5">
    <source>
        <dbReference type="Proteomes" id="UP000324241"/>
    </source>
</evidence>
<evidence type="ECO:0000259" key="3">
    <source>
        <dbReference type="Pfam" id="PF18142"/>
    </source>
</evidence>
<name>A0A5M9MLY3_9EURO</name>
<dbReference type="GeneID" id="54333232"/>
<dbReference type="PANTHER" id="PTHR38793:SF3">
    <property type="entry name" value="SMODS AND SLOG-ASSOCIATING 2TM EFFECTOR DOMAIN-CONTAINING PROTEIN"/>
    <property type="match status" value="1"/>
</dbReference>
<proteinExistence type="predicted"/>
<evidence type="ECO:0000256" key="1">
    <source>
        <dbReference type="SAM" id="MobiDB-lite"/>
    </source>
</evidence>
<feature type="transmembrane region" description="Helical" evidence="2">
    <location>
        <begin position="170"/>
        <end position="191"/>
    </location>
</feature>
<organism evidence="4 5">
    <name type="scientific">Aspergillus tanneri</name>
    <dbReference type="NCBI Taxonomy" id="1220188"/>
    <lineage>
        <taxon>Eukaryota</taxon>
        <taxon>Fungi</taxon>
        <taxon>Dikarya</taxon>
        <taxon>Ascomycota</taxon>
        <taxon>Pezizomycotina</taxon>
        <taxon>Eurotiomycetes</taxon>
        <taxon>Eurotiomycetidae</taxon>
        <taxon>Eurotiales</taxon>
        <taxon>Aspergillaceae</taxon>
        <taxon>Aspergillus</taxon>
        <taxon>Aspergillus subgen. Circumdati</taxon>
    </lineage>
</organism>
<evidence type="ECO:0000256" key="2">
    <source>
        <dbReference type="SAM" id="Phobius"/>
    </source>
</evidence>
<keyword evidence="2" id="KW-0812">Transmembrane</keyword>
<feature type="transmembrane region" description="Helical" evidence="2">
    <location>
        <begin position="197"/>
        <end position="216"/>
    </location>
</feature>
<evidence type="ECO:0000313" key="4">
    <source>
        <dbReference type="EMBL" id="KAA8643757.1"/>
    </source>
</evidence>
<dbReference type="Pfam" id="PF18142">
    <property type="entry name" value="SLATT_fungal"/>
    <property type="match status" value="1"/>
</dbReference>
<gene>
    <name evidence="4" type="ORF">ATNIH1004_010531</name>
</gene>
<dbReference type="OrthoDB" id="4472872at2759"/>
<keyword evidence="2" id="KW-1133">Transmembrane helix</keyword>
<reference evidence="4 5" key="1">
    <citation type="submission" date="2019-08" db="EMBL/GenBank/DDBJ databases">
        <title>The genome sequence of a newly discovered highly antifungal drug resistant Aspergillus species, Aspergillus tanneri NIH 1004.</title>
        <authorList>
            <person name="Mounaud S."/>
            <person name="Singh I."/>
            <person name="Joardar V."/>
            <person name="Pakala S."/>
            <person name="Pakala S."/>
            <person name="Venepally P."/>
            <person name="Chung J.K."/>
            <person name="Losada L."/>
            <person name="Nierman W.C."/>
        </authorList>
    </citation>
    <scope>NUCLEOTIDE SEQUENCE [LARGE SCALE GENOMIC DNA]</scope>
    <source>
        <strain evidence="4 5">NIH1004</strain>
    </source>
</reference>
<dbReference type="Proteomes" id="UP000324241">
    <property type="component" value="Unassembled WGS sequence"/>
</dbReference>
<keyword evidence="2" id="KW-0472">Membrane</keyword>
<dbReference type="NCBIfam" id="NF033635">
    <property type="entry name" value="SLATT_fungal"/>
    <property type="match status" value="1"/>
</dbReference>